<reference evidence="1 2" key="1">
    <citation type="submission" date="2016-01" db="EMBL/GenBank/DDBJ databases">
        <title>Genome sequencing of Roseivirga seohaensis SW-152.</title>
        <authorList>
            <person name="Selvaratnam C."/>
            <person name="Thevarajoo S."/>
            <person name="Goh K.M."/>
            <person name="Ee R."/>
            <person name="Chan K.-G."/>
            <person name="Chong C.S."/>
        </authorList>
    </citation>
    <scope>NUCLEOTIDE SEQUENCE [LARGE SCALE GENOMIC DNA]</scope>
    <source>
        <strain evidence="1 2">SW-152</strain>
    </source>
</reference>
<evidence type="ECO:0000313" key="2">
    <source>
        <dbReference type="Proteomes" id="UP000075663"/>
    </source>
</evidence>
<protein>
    <submittedName>
        <fullName evidence="1">Uncharacterized protein</fullName>
    </submittedName>
</protein>
<dbReference type="Proteomes" id="UP000075663">
    <property type="component" value="Unassembled WGS sequence"/>
</dbReference>
<dbReference type="EMBL" id="LRPB01000049">
    <property type="protein sequence ID" value="KYG79348.1"/>
    <property type="molecule type" value="Genomic_DNA"/>
</dbReference>
<dbReference type="RefSeq" id="WP_062303480.1">
    <property type="nucleotide sequence ID" value="NZ_LRPB01000049.1"/>
</dbReference>
<proteinExistence type="predicted"/>
<accession>A0A150XKT0</accession>
<sequence>MSIDSKPYGSQGDLDRQIEILKDIMRMKKPSDKKFRALLMNIAFRYGYDTQDGNDLYMDAVLKLSEILLVEAIPLSAPHDDASKSNEDRVKGYLFNGVRYGARKLKRRDLRFTPLRKQYYLASSNEEGINSPLYLHPGLKDVLTEKRYTVLMLRLKGQSYKEIADVLNTTIRNVGECINKAKNAARPFLAAVQLFDWAEYMNEKIDFSAVSIELKIEKEKLIEFFTIWSKYPH</sequence>
<evidence type="ECO:0000313" key="1">
    <source>
        <dbReference type="EMBL" id="KYG79348.1"/>
    </source>
</evidence>
<dbReference type="SUPFAM" id="SSF88659">
    <property type="entry name" value="Sigma3 and sigma4 domains of RNA polymerase sigma factors"/>
    <property type="match status" value="1"/>
</dbReference>
<comment type="caution">
    <text evidence="1">The sequence shown here is derived from an EMBL/GenBank/DDBJ whole genome shotgun (WGS) entry which is preliminary data.</text>
</comment>
<dbReference type="InterPro" id="IPR013324">
    <property type="entry name" value="RNA_pol_sigma_r3/r4-like"/>
</dbReference>
<gene>
    <name evidence="1" type="ORF">AWW67_13315</name>
</gene>
<organism evidence="1 2">
    <name type="scientific">Roseivirga seohaensis</name>
    <dbReference type="NCBI Taxonomy" id="1914963"/>
    <lineage>
        <taxon>Bacteria</taxon>
        <taxon>Pseudomonadati</taxon>
        <taxon>Bacteroidota</taxon>
        <taxon>Cytophagia</taxon>
        <taxon>Cytophagales</taxon>
        <taxon>Roseivirgaceae</taxon>
        <taxon>Roseivirga</taxon>
    </lineage>
</organism>
<dbReference type="AlphaFoldDB" id="A0A150XKT0"/>
<name>A0A150XKT0_9BACT</name>